<dbReference type="Proteomes" id="UP000011607">
    <property type="component" value="Unassembled WGS sequence"/>
</dbReference>
<evidence type="ECO:0000313" key="2">
    <source>
        <dbReference type="EMBL" id="EMA31060.1"/>
    </source>
</evidence>
<evidence type="ECO:0000313" key="3">
    <source>
        <dbReference type="Proteomes" id="UP000011607"/>
    </source>
</evidence>
<keyword evidence="3" id="KW-1185">Reference proteome</keyword>
<protein>
    <submittedName>
        <fullName evidence="2">Uncharacterized protein</fullName>
    </submittedName>
</protein>
<sequence>MIRSASSHYEADGELGVVANGDDSTSTIGVTSSCLTVRVAASGRIRPFGCVPVDRVQASDGLLYRGPGTTALDRDCTGTEVR</sequence>
<dbReference type="AlphaFoldDB" id="M0LGF1"/>
<comment type="caution">
    <text evidence="2">The sequence shown here is derived from an EMBL/GenBank/DDBJ whole genome shotgun (WGS) entry which is preliminary data.</text>
</comment>
<dbReference type="EMBL" id="AOMA01000167">
    <property type="protein sequence ID" value="EMA31060.1"/>
    <property type="molecule type" value="Genomic_DNA"/>
</dbReference>
<dbReference type="PROSITE" id="PS51257">
    <property type="entry name" value="PROKAR_LIPOPROTEIN"/>
    <property type="match status" value="1"/>
</dbReference>
<name>M0LGF1_9EURY</name>
<organism evidence="2 3">
    <name type="scientific">Halobiforma nitratireducens JCM 10879</name>
    <dbReference type="NCBI Taxonomy" id="1227454"/>
    <lineage>
        <taxon>Archaea</taxon>
        <taxon>Methanobacteriati</taxon>
        <taxon>Methanobacteriota</taxon>
        <taxon>Stenosarchaea group</taxon>
        <taxon>Halobacteria</taxon>
        <taxon>Halobacteriales</taxon>
        <taxon>Natrialbaceae</taxon>
        <taxon>Halobiforma</taxon>
    </lineage>
</organism>
<reference evidence="2 3" key="1">
    <citation type="journal article" date="2014" name="PLoS Genet.">
        <title>Phylogenetically driven sequencing of extremely halophilic archaea reveals strategies for static and dynamic osmo-response.</title>
        <authorList>
            <person name="Becker E.A."/>
            <person name="Seitzer P.M."/>
            <person name="Tritt A."/>
            <person name="Larsen D."/>
            <person name="Krusor M."/>
            <person name="Yao A.I."/>
            <person name="Wu D."/>
            <person name="Madern D."/>
            <person name="Eisen J.A."/>
            <person name="Darling A.E."/>
            <person name="Facciotti M.T."/>
        </authorList>
    </citation>
    <scope>NUCLEOTIDE SEQUENCE [LARGE SCALE GENOMIC DNA]</scope>
    <source>
        <strain evidence="2 3">JCM 10879</strain>
    </source>
</reference>
<dbReference type="STRING" id="1227454.C446_16010"/>
<proteinExistence type="predicted"/>
<accession>M0LGF1</accession>
<gene>
    <name evidence="2" type="ORF">C446_16010</name>
</gene>
<evidence type="ECO:0000256" key="1">
    <source>
        <dbReference type="SAM" id="MobiDB-lite"/>
    </source>
</evidence>
<feature type="region of interest" description="Disordered" evidence="1">
    <location>
        <begin position="1"/>
        <end position="22"/>
    </location>
</feature>